<accession>A0ABP0PYL4</accession>
<reference evidence="1 2" key="1">
    <citation type="submission" date="2024-02" db="EMBL/GenBank/DDBJ databases">
        <authorList>
            <person name="Chen Y."/>
            <person name="Shah S."/>
            <person name="Dougan E. K."/>
            <person name="Thang M."/>
            <person name="Chan C."/>
        </authorList>
    </citation>
    <scope>NUCLEOTIDE SEQUENCE [LARGE SCALE GENOMIC DNA]</scope>
</reference>
<dbReference type="Proteomes" id="UP001642484">
    <property type="component" value="Unassembled WGS sequence"/>
</dbReference>
<proteinExistence type="predicted"/>
<name>A0ABP0PYL4_9DINO</name>
<evidence type="ECO:0000313" key="1">
    <source>
        <dbReference type="EMBL" id="CAK9081105.1"/>
    </source>
</evidence>
<dbReference type="EMBL" id="CAXAMN010023806">
    <property type="protein sequence ID" value="CAK9081105.1"/>
    <property type="molecule type" value="Genomic_DNA"/>
</dbReference>
<organism evidence="1 2">
    <name type="scientific">Durusdinium trenchii</name>
    <dbReference type="NCBI Taxonomy" id="1381693"/>
    <lineage>
        <taxon>Eukaryota</taxon>
        <taxon>Sar</taxon>
        <taxon>Alveolata</taxon>
        <taxon>Dinophyceae</taxon>
        <taxon>Suessiales</taxon>
        <taxon>Symbiodiniaceae</taxon>
        <taxon>Durusdinium</taxon>
    </lineage>
</organism>
<comment type="caution">
    <text evidence="1">The sequence shown here is derived from an EMBL/GenBank/DDBJ whole genome shotgun (WGS) entry which is preliminary data.</text>
</comment>
<evidence type="ECO:0000313" key="2">
    <source>
        <dbReference type="Proteomes" id="UP001642484"/>
    </source>
</evidence>
<keyword evidence="2" id="KW-1185">Reference proteome</keyword>
<protein>
    <submittedName>
        <fullName evidence="1">Uncharacterized protein</fullName>
    </submittedName>
</protein>
<sequence length="109" mass="11455">MFGGGPSGGYLNDLWTLDGSLTWNLQHDGTRAAPKRGMATLLLGTPTTSFCGCSVDGQVHILMTFGASTQAPVLGLNTAPDPLLATSIASFGPLRTLHLRWCGLRALEI</sequence>
<gene>
    <name evidence="1" type="ORF">CCMP2556_LOCUS39717</name>
</gene>